<comment type="caution">
    <text evidence="2">The sequence shown here is derived from an EMBL/GenBank/DDBJ whole genome shotgun (WGS) entry which is preliminary data.</text>
</comment>
<dbReference type="Proteomes" id="UP001162881">
    <property type="component" value="Unassembled WGS sequence"/>
</dbReference>
<gene>
    <name evidence="2" type="ORF">MTR62_13225</name>
</gene>
<feature type="transmembrane region" description="Helical" evidence="1">
    <location>
        <begin position="37"/>
        <end position="62"/>
    </location>
</feature>
<proteinExistence type="predicted"/>
<feature type="transmembrane region" description="Helical" evidence="1">
    <location>
        <begin position="129"/>
        <end position="149"/>
    </location>
</feature>
<name>A0ABT0BFU4_9SPHN</name>
<accession>A0ABT0BFU4</accession>
<evidence type="ECO:0008006" key="4">
    <source>
        <dbReference type="Google" id="ProtNLM"/>
    </source>
</evidence>
<dbReference type="RefSeq" id="WP_244021639.1">
    <property type="nucleotide sequence ID" value="NZ_JALHLF010000055.1"/>
</dbReference>
<organism evidence="2 3">
    <name type="scientific">Novosphingobium organovorum</name>
    <dbReference type="NCBI Taxonomy" id="2930092"/>
    <lineage>
        <taxon>Bacteria</taxon>
        <taxon>Pseudomonadati</taxon>
        <taxon>Pseudomonadota</taxon>
        <taxon>Alphaproteobacteria</taxon>
        <taxon>Sphingomonadales</taxon>
        <taxon>Sphingomonadaceae</taxon>
        <taxon>Novosphingobium</taxon>
    </lineage>
</organism>
<evidence type="ECO:0000313" key="3">
    <source>
        <dbReference type="Proteomes" id="UP001162881"/>
    </source>
</evidence>
<keyword evidence="3" id="KW-1185">Reference proteome</keyword>
<protein>
    <recommendedName>
        <fullName evidence="4">Phage tail tape measure protein</fullName>
    </recommendedName>
</protein>
<keyword evidence="1" id="KW-0812">Transmembrane</keyword>
<evidence type="ECO:0000313" key="2">
    <source>
        <dbReference type="EMBL" id="MCJ2183644.1"/>
    </source>
</evidence>
<keyword evidence="1" id="KW-1133">Transmembrane helix</keyword>
<sequence length="267" mass="27491">MSLAVGQELIPAVPPLITTFTDIIKAFGTLSPEMRKWIVIAGGVAAVVGPLLVGFAAIAGAIGTLAPILITVGGALDTVLSIGGTAIAAIGYVIYANWDAIKSVLSSGVAWIKSAFSSLPAQLRQIGTMMMQGLLLAINPLALGVKLIAMAKNGITVFKNYLGIKSPSRLMMQMGDHVATGLGHGIDGAAGGPQRAMGRLAGGISGASARQLAPAAQPAPVTQGGSTFVFKISQQPGEDGEALARRVAKMVDQAQKQRKLRSYQDDY</sequence>
<reference evidence="2" key="1">
    <citation type="submission" date="2022-03" db="EMBL/GenBank/DDBJ databases">
        <title>Identification of a novel bacterium isolated from mangrove sediments.</title>
        <authorList>
            <person name="Pan X."/>
        </authorList>
    </citation>
    <scope>NUCLEOTIDE SEQUENCE</scope>
    <source>
        <strain evidence="2">B1949</strain>
    </source>
</reference>
<dbReference type="EMBL" id="JALHLF010000055">
    <property type="protein sequence ID" value="MCJ2183644.1"/>
    <property type="molecule type" value="Genomic_DNA"/>
</dbReference>
<feature type="transmembrane region" description="Helical" evidence="1">
    <location>
        <begin position="68"/>
        <end position="95"/>
    </location>
</feature>
<evidence type="ECO:0000256" key="1">
    <source>
        <dbReference type="SAM" id="Phobius"/>
    </source>
</evidence>
<keyword evidence="1" id="KW-0472">Membrane</keyword>